<reference evidence="1" key="1">
    <citation type="submission" date="2024-02" db="EMBL/GenBank/DDBJ databases">
        <authorList>
            <consortium name="ELIXIR-Norway"/>
            <consortium name="Elixir Norway"/>
        </authorList>
    </citation>
    <scope>NUCLEOTIDE SEQUENCE</scope>
</reference>
<evidence type="ECO:0000313" key="1">
    <source>
        <dbReference type="EMBL" id="CAK9275428.1"/>
    </source>
</evidence>
<dbReference type="Proteomes" id="UP001497444">
    <property type="component" value="Chromosome 6"/>
</dbReference>
<dbReference type="EMBL" id="OZ020101">
    <property type="protein sequence ID" value="CAK9275428.1"/>
    <property type="molecule type" value="Genomic_DNA"/>
</dbReference>
<protein>
    <submittedName>
        <fullName evidence="1">Uncharacterized protein</fullName>
    </submittedName>
</protein>
<gene>
    <name evidence="1" type="ORF">CSSPJE1EN1_LOCUS20906</name>
</gene>
<organism evidence="1 2">
    <name type="scientific">Sphagnum jensenii</name>
    <dbReference type="NCBI Taxonomy" id="128206"/>
    <lineage>
        <taxon>Eukaryota</taxon>
        <taxon>Viridiplantae</taxon>
        <taxon>Streptophyta</taxon>
        <taxon>Embryophyta</taxon>
        <taxon>Bryophyta</taxon>
        <taxon>Sphagnophytina</taxon>
        <taxon>Sphagnopsida</taxon>
        <taxon>Sphagnales</taxon>
        <taxon>Sphagnaceae</taxon>
        <taxon>Sphagnum</taxon>
    </lineage>
</organism>
<proteinExistence type="predicted"/>
<sequence>MCSITLVLLNVGGKMKNYDDHRSLKKLDDAWKQVHLHGVHDSSWVPTIGNGNSFDFIIFVPDGGSSGWRPPKDQNSFTIISFPDGGSSGWRPRKDQISFIIISVPDGGSSGWRPPKDQISFIIISVPDGGSSSWRPPKDQNSFTIISVPDGGSSGWRPPKDQNSFIIISVPDGGSSGWRPPKRNSLIISVPDGGSSRWRPPTKLPETGKKILSCSSRSSEAHIVMSFLFLQRPALAESSSAMGKTTLVIDI</sequence>
<evidence type="ECO:0000313" key="2">
    <source>
        <dbReference type="Proteomes" id="UP001497444"/>
    </source>
</evidence>
<name>A0ABP0XCB0_9BRYO</name>
<accession>A0ABP0XCB0</accession>
<keyword evidence="2" id="KW-1185">Reference proteome</keyword>